<keyword evidence="1" id="KW-0805">Transcription regulation</keyword>
<dbReference type="Gene3D" id="2.60.120.10">
    <property type="entry name" value="Jelly Rolls"/>
    <property type="match status" value="1"/>
</dbReference>
<evidence type="ECO:0000313" key="7">
    <source>
        <dbReference type="Proteomes" id="UP001597371"/>
    </source>
</evidence>
<name>A0ABW5CP68_9HYPH</name>
<dbReference type="PANTHER" id="PTHR24567">
    <property type="entry name" value="CRP FAMILY TRANSCRIPTIONAL REGULATORY PROTEIN"/>
    <property type="match status" value="1"/>
</dbReference>
<feature type="domain" description="HTH crp-type" evidence="5">
    <location>
        <begin position="149"/>
        <end position="219"/>
    </location>
</feature>
<dbReference type="SUPFAM" id="SSF51206">
    <property type="entry name" value="cAMP-binding domain-like"/>
    <property type="match status" value="1"/>
</dbReference>
<accession>A0ABW5CP68</accession>
<keyword evidence="7" id="KW-1185">Reference proteome</keyword>
<dbReference type="RefSeq" id="WP_209738766.1">
    <property type="nucleotide sequence ID" value="NZ_CP072611.1"/>
</dbReference>
<evidence type="ECO:0000256" key="2">
    <source>
        <dbReference type="ARBA" id="ARBA00023125"/>
    </source>
</evidence>
<proteinExistence type="predicted"/>
<dbReference type="CDD" id="cd00038">
    <property type="entry name" value="CAP_ED"/>
    <property type="match status" value="1"/>
</dbReference>
<dbReference type="InterPro" id="IPR000595">
    <property type="entry name" value="cNMP-bd_dom"/>
</dbReference>
<dbReference type="InterPro" id="IPR036390">
    <property type="entry name" value="WH_DNA-bd_sf"/>
</dbReference>
<dbReference type="SUPFAM" id="SSF46785">
    <property type="entry name" value="Winged helix' DNA-binding domain"/>
    <property type="match status" value="1"/>
</dbReference>
<evidence type="ECO:0000313" key="6">
    <source>
        <dbReference type="EMBL" id="MFD2239120.1"/>
    </source>
</evidence>
<feature type="domain" description="Cyclic nucleotide-binding" evidence="4">
    <location>
        <begin position="39"/>
        <end position="87"/>
    </location>
</feature>
<dbReference type="PANTHER" id="PTHR24567:SF75">
    <property type="entry name" value="FUMARATE AND NITRATE REDUCTION REGULATORY PROTEIN"/>
    <property type="match status" value="1"/>
</dbReference>
<gene>
    <name evidence="6" type="ORF">ACFSKQ_16850</name>
</gene>
<organism evidence="6 7">
    <name type="scientific">Aureimonas populi</name>
    <dbReference type="NCBI Taxonomy" id="1701758"/>
    <lineage>
        <taxon>Bacteria</taxon>
        <taxon>Pseudomonadati</taxon>
        <taxon>Pseudomonadota</taxon>
        <taxon>Alphaproteobacteria</taxon>
        <taxon>Hyphomicrobiales</taxon>
        <taxon>Aurantimonadaceae</taxon>
        <taxon>Aureimonas</taxon>
    </lineage>
</organism>
<evidence type="ECO:0000259" key="5">
    <source>
        <dbReference type="PROSITE" id="PS51063"/>
    </source>
</evidence>
<evidence type="ECO:0000256" key="1">
    <source>
        <dbReference type="ARBA" id="ARBA00023015"/>
    </source>
</evidence>
<dbReference type="InterPro" id="IPR050397">
    <property type="entry name" value="Env_Response_Regulators"/>
</dbReference>
<dbReference type="PROSITE" id="PS51063">
    <property type="entry name" value="HTH_CRP_2"/>
    <property type="match status" value="1"/>
</dbReference>
<comment type="caution">
    <text evidence="6">The sequence shown here is derived from an EMBL/GenBank/DDBJ whole genome shotgun (WGS) entry which is preliminary data.</text>
</comment>
<dbReference type="EMBL" id="JBHUIJ010000027">
    <property type="protein sequence ID" value="MFD2239120.1"/>
    <property type="molecule type" value="Genomic_DNA"/>
</dbReference>
<dbReference type="SMART" id="SM00100">
    <property type="entry name" value="cNMP"/>
    <property type="match status" value="1"/>
</dbReference>
<dbReference type="Gene3D" id="1.10.10.10">
    <property type="entry name" value="Winged helix-like DNA-binding domain superfamily/Winged helix DNA-binding domain"/>
    <property type="match status" value="1"/>
</dbReference>
<dbReference type="InterPro" id="IPR018490">
    <property type="entry name" value="cNMP-bd_dom_sf"/>
</dbReference>
<reference evidence="7" key="1">
    <citation type="journal article" date="2019" name="Int. J. Syst. Evol. Microbiol.">
        <title>The Global Catalogue of Microorganisms (GCM) 10K type strain sequencing project: providing services to taxonomists for standard genome sequencing and annotation.</title>
        <authorList>
            <consortium name="The Broad Institute Genomics Platform"/>
            <consortium name="The Broad Institute Genome Sequencing Center for Infectious Disease"/>
            <person name="Wu L."/>
            <person name="Ma J."/>
        </authorList>
    </citation>
    <scope>NUCLEOTIDE SEQUENCE [LARGE SCALE GENOMIC DNA]</scope>
    <source>
        <strain evidence="7">ZS-35-S2</strain>
    </source>
</reference>
<evidence type="ECO:0000259" key="4">
    <source>
        <dbReference type="PROSITE" id="PS50042"/>
    </source>
</evidence>
<dbReference type="PRINTS" id="PR00034">
    <property type="entry name" value="HTHCRP"/>
</dbReference>
<sequence length="223" mass="24581">MQVLRTLSPAATRAPGRMGAWAPRSIADLFAMHGRTLSFERNGEIYRQEALADHVYRVVSGTVRIARYLPDGKRQISAFQFAGEMFGLEPGVNHRFCAEAVGECVVLAMRRATLVEAARADAALAGQLWDGAQRELQRAQEHMMLLGRQSAAERIASFLDAVAERLGDRHCVDLPMGRQDMADHLGLTIETVSRTITQLSDIGAVEVEGTRRIRLSPRSRLAA</sequence>
<keyword evidence="3" id="KW-0804">Transcription</keyword>
<dbReference type="CDD" id="cd00092">
    <property type="entry name" value="HTH_CRP"/>
    <property type="match status" value="1"/>
</dbReference>
<evidence type="ECO:0000256" key="3">
    <source>
        <dbReference type="ARBA" id="ARBA00023163"/>
    </source>
</evidence>
<dbReference type="InterPro" id="IPR012318">
    <property type="entry name" value="HTH_CRP"/>
</dbReference>
<dbReference type="Pfam" id="PF00027">
    <property type="entry name" value="cNMP_binding"/>
    <property type="match status" value="1"/>
</dbReference>
<dbReference type="InterPro" id="IPR014710">
    <property type="entry name" value="RmlC-like_jellyroll"/>
</dbReference>
<dbReference type="InterPro" id="IPR036388">
    <property type="entry name" value="WH-like_DNA-bd_sf"/>
</dbReference>
<dbReference type="SMART" id="SM00419">
    <property type="entry name" value="HTH_CRP"/>
    <property type="match status" value="1"/>
</dbReference>
<protein>
    <submittedName>
        <fullName evidence="6">Helix-turn-helix domain-containing protein</fullName>
    </submittedName>
</protein>
<dbReference type="Pfam" id="PF13545">
    <property type="entry name" value="HTH_Crp_2"/>
    <property type="match status" value="1"/>
</dbReference>
<keyword evidence="2" id="KW-0238">DNA-binding</keyword>
<dbReference type="Proteomes" id="UP001597371">
    <property type="component" value="Unassembled WGS sequence"/>
</dbReference>
<dbReference type="PROSITE" id="PS50042">
    <property type="entry name" value="CNMP_BINDING_3"/>
    <property type="match status" value="1"/>
</dbReference>